<feature type="compositionally biased region" description="Basic residues" evidence="1">
    <location>
        <begin position="108"/>
        <end position="121"/>
    </location>
</feature>
<evidence type="ECO:0000313" key="3">
    <source>
        <dbReference type="EMBL" id="ETS73273.1"/>
    </source>
</evidence>
<dbReference type="InterPro" id="IPR025676">
    <property type="entry name" value="Clr5_dom"/>
</dbReference>
<dbReference type="GeneID" id="19279891"/>
<evidence type="ECO:0000259" key="2">
    <source>
        <dbReference type="Pfam" id="PF14420"/>
    </source>
</evidence>
<dbReference type="eggNOG" id="ENOG502R284">
    <property type="taxonomic scope" value="Eukaryota"/>
</dbReference>
<evidence type="ECO:0000256" key="1">
    <source>
        <dbReference type="SAM" id="MobiDB-lite"/>
    </source>
</evidence>
<gene>
    <name evidence="3" type="ORF">PFICI_14878</name>
</gene>
<feature type="region of interest" description="Disordered" evidence="1">
    <location>
        <begin position="84"/>
        <end position="128"/>
    </location>
</feature>
<dbReference type="OMA" id="EYKSERM"/>
<dbReference type="OrthoDB" id="5308957at2759"/>
<dbReference type="STRING" id="1229662.W3WHB8"/>
<dbReference type="EMBL" id="KI912122">
    <property type="protein sequence ID" value="ETS73273.1"/>
    <property type="molecule type" value="Genomic_DNA"/>
</dbReference>
<organism evidence="3 4">
    <name type="scientific">Pestalotiopsis fici (strain W106-1 / CGMCC3.15140)</name>
    <dbReference type="NCBI Taxonomy" id="1229662"/>
    <lineage>
        <taxon>Eukaryota</taxon>
        <taxon>Fungi</taxon>
        <taxon>Dikarya</taxon>
        <taxon>Ascomycota</taxon>
        <taxon>Pezizomycotina</taxon>
        <taxon>Sordariomycetes</taxon>
        <taxon>Xylariomycetidae</taxon>
        <taxon>Amphisphaeriales</taxon>
        <taxon>Sporocadaceae</taxon>
        <taxon>Pestalotiopsis</taxon>
    </lineage>
</organism>
<dbReference type="InParanoid" id="W3WHB8"/>
<dbReference type="AlphaFoldDB" id="W3WHB8"/>
<dbReference type="Proteomes" id="UP000030651">
    <property type="component" value="Unassembled WGS sequence"/>
</dbReference>
<dbReference type="HOGENOM" id="CLU_517809_0_0_1"/>
<dbReference type="Pfam" id="PF14420">
    <property type="entry name" value="Clr5"/>
    <property type="match status" value="1"/>
</dbReference>
<evidence type="ECO:0000313" key="4">
    <source>
        <dbReference type="Proteomes" id="UP000030651"/>
    </source>
</evidence>
<reference evidence="4" key="1">
    <citation type="journal article" date="2015" name="BMC Genomics">
        <title>Genomic and transcriptomic analysis of the endophytic fungus Pestalotiopsis fici reveals its lifestyle and high potential for synthesis of natural products.</title>
        <authorList>
            <person name="Wang X."/>
            <person name="Zhang X."/>
            <person name="Liu L."/>
            <person name="Xiang M."/>
            <person name="Wang W."/>
            <person name="Sun X."/>
            <person name="Che Y."/>
            <person name="Guo L."/>
            <person name="Liu G."/>
            <person name="Guo L."/>
            <person name="Wang C."/>
            <person name="Yin W.B."/>
            <person name="Stadler M."/>
            <person name="Zhang X."/>
            <person name="Liu X."/>
        </authorList>
    </citation>
    <scope>NUCLEOTIDE SEQUENCE [LARGE SCALE GENOMIC DNA]</scope>
    <source>
        <strain evidence="4">W106-1 / CGMCC3.15140</strain>
    </source>
</reference>
<feature type="domain" description="Clr5" evidence="2">
    <location>
        <begin position="18"/>
        <end position="70"/>
    </location>
</feature>
<proteinExistence type="predicted"/>
<dbReference type="KEGG" id="pfy:PFICI_14878"/>
<feature type="compositionally biased region" description="Polar residues" evidence="1">
    <location>
        <begin position="84"/>
        <end position="96"/>
    </location>
</feature>
<keyword evidence="4" id="KW-1185">Reference proteome</keyword>
<dbReference type="PANTHER" id="PTHR38788">
    <property type="entry name" value="CLR5 DOMAIN-CONTAINING PROTEIN"/>
    <property type="match status" value="1"/>
</dbReference>
<protein>
    <recommendedName>
        <fullName evidence="2">Clr5 domain-containing protein</fullName>
    </recommendedName>
</protein>
<dbReference type="RefSeq" id="XP_007841650.1">
    <property type="nucleotide sequence ID" value="XM_007843459.1"/>
</dbReference>
<sequence length="504" mass="56636">MANSSSRPPPGGGTWATPHDWATHRTTITALYEGQNMTLKKIMQTMEADHKFFATERMYKSRLKQWGLRKNYRYEEVNEIIRQQQSTRPATATGARSSGAPVAAAGSRIRKGTGRRVRPYRKQPDNTPAPIIVRYGQQRVRRPSAVSVLQRLTPPPTGIGCRAPSPPGSPEISILFPLTPPADLYYPEECSFHIQRYCAGAFEKGIWALETPGWMNTNRSVVDWFNRMALARGALSGGRTQQGFKLLQLCFDEYKDMILTQDPRLMLYTTVSLFLLVGYPEVVSMLMKYITRLSKILQGPFHPLHQIMAALDQMGLEKMQDNARLIFDAQIAEFARYLPPENEVLQSMAVFSIRNLAVTGLIDTDVAQAKLLALPRSADNGRISMATAQVLMMGGRYKEARQVVEELLASGTNRSRTLAGAFDTLFLICRYEGEEQTIRDASNRRINFCLETFGTDNDWTVDACNDYETYLREIGDVEGASKVFSSFGVNMERLTEGVAELEIK</sequence>
<feature type="region of interest" description="Disordered" evidence="1">
    <location>
        <begin position="1"/>
        <end position="20"/>
    </location>
</feature>
<dbReference type="PANTHER" id="PTHR38788:SF3">
    <property type="entry name" value="CLR5 DOMAIN-CONTAINING PROTEIN"/>
    <property type="match status" value="1"/>
</dbReference>
<name>W3WHB8_PESFW</name>
<accession>W3WHB8</accession>